<name>A0A099UB38_9HELI</name>
<organism evidence="1 4">
    <name type="scientific">Helicobacter typhlonius</name>
    <dbReference type="NCBI Taxonomy" id="76936"/>
    <lineage>
        <taxon>Bacteria</taxon>
        <taxon>Pseudomonadati</taxon>
        <taxon>Campylobacterota</taxon>
        <taxon>Epsilonproteobacteria</taxon>
        <taxon>Campylobacterales</taxon>
        <taxon>Helicobacteraceae</taxon>
        <taxon>Helicobacter</taxon>
    </lineage>
</organism>
<reference evidence="1" key="2">
    <citation type="submission" date="2015-11" db="EMBL/GenBank/DDBJ databases">
        <authorList>
            <person name="Zhang Y."/>
            <person name="Guo Z."/>
        </authorList>
    </citation>
    <scope>NUCLEOTIDE SEQUENCE</scope>
    <source>
        <strain evidence="1">1</strain>
    </source>
</reference>
<evidence type="ECO:0000313" key="2">
    <source>
        <dbReference type="EMBL" id="TLD78684.1"/>
    </source>
</evidence>
<dbReference type="OrthoDB" id="5328940at2"/>
<protein>
    <submittedName>
        <fullName evidence="1">Uncharacterized protein</fullName>
    </submittedName>
</protein>
<reference evidence="4" key="3">
    <citation type="submission" date="2015-11" db="EMBL/GenBank/DDBJ databases">
        <authorList>
            <person name="Anvar S.Y."/>
        </authorList>
    </citation>
    <scope>NUCLEOTIDE SEQUENCE [LARGE SCALE GENOMIC DNA]</scope>
</reference>
<dbReference type="RefSeq" id="WP_034325666.1">
    <property type="nucleotide sequence ID" value="NZ_CAJTQN010000003.1"/>
</dbReference>
<dbReference type="GeneID" id="78151366"/>
<dbReference type="Proteomes" id="UP000029925">
    <property type="component" value="Unassembled WGS sequence"/>
</dbReference>
<gene>
    <name evidence="1" type="ORF">BN2458_PEG1158</name>
    <name evidence="2" type="ORF">LS75_005085</name>
</gene>
<accession>A0A099UB38</accession>
<evidence type="ECO:0000313" key="4">
    <source>
        <dbReference type="Proteomes" id="UP000064525"/>
    </source>
</evidence>
<proteinExistence type="predicted"/>
<dbReference type="Proteomes" id="UP000064525">
    <property type="component" value="Chromosome I"/>
</dbReference>
<keyword evidence="3" id="KW-1185">Reference proteome</keyword>
<sequence length="146" mass="16683">MKILSLILLCCILLNANKISSQIQKEIQNDLMTISTDAKNNQCSISIDNKIIYQRTCEFEYNPSLIFYARLQNWNDVWVFQDNPMGNACDGGILRIFERKNGEKDISYRGELDFCGGANPSFELKGNTLKIIDENSGKSHYFQKGQ</sequence>
<evidence type="ECO:0000313" key="1">
    <source>
        <dbReference type="EMBL" id="CUU40043.1"/>
    </source>
</evidence>
<dbReference type="PATRIC" id="fig|76936.10.peg.1132"/>
<dbReference type="AlphaFoldDB" id="A0A099UB38"/>
<dbReference type="STRING" id="76936.BN2458_PEG1158"/>
<dbReference type="KEGG" id="hty:BN2458_PEG1158"/>
<dbReference type="EMBL" id="JRPF02000004">
    <property type="protein sequence ID" value="TLD78684.1"/>
    <property type="molecule type" value="Genomic_DNA"/>
</dbReference>
<reference evidence="2 3" key="1">
    <citation type="journal article" date="2014" name="Genome Announc.">
        <title>Draft genome sequences of eight enterohepatic helicobacter species isolated from both laboratory and wild rodents.</title>
        <authorList>
            <person name="Sheh A."/>
            <person name="Shen Z."/>
            <person name="Fox J.G."/>
        </authorList>
    </citation>
    <scope>NUCLEOTIDE SEQUENCE [LARGE SCALE GENOMIC DNA]</scope>
    <source>
        <strain evidence="2 3">MIT 98-6810</strain>
    </source>
</reference>
<dbReference type="EMBL" id="LN907858">
    <property type="protein sequence ID" value="CUU40043.1"/>
    <property type="molecule type" value="Genomic_DNA"/>
</dbReference>
<evidence type="ECO:0000313" key="3">
    <source>
        <dbReference type="Proteomes" id="UP000029925"/>
    </source>
</evidence>